<dbReference type="Gene3D" id="4.10.1000.10">
    <property type="entry name" value="Zinc finger, CCCH-type"/>
    <property type="match status" value="1"/>
</dbReference>
<dbReference type="PANTHER" id="PTHR37543">
    <property type="entry name" value="CCCH ZINC FINGER DNA BINDING PROTEIN (AFU_ORTHOLOGUE AFUA_5G12760)"/>
    <property type="match status" value="1"/>
</dbReference>
<feature type="compositionally biased region" description="Polar residues" evidence="3">
    <location>
        <begin position="353"/>
        <end position="366"/>
    </location>
</feature>
<dbReference type="InParanoid" id="E9EBI7"/>
<dbReference type="PROSITE" id="PS50103">
    <property type="entry name" value="ZF_C3H1"/>
    <property type="match status" value="1"/>
</dbReference>
<keyword evidence="1" id="KW-0863">Zinc-finger</keyword>
<feature type="coiled-coil region" evidence="2">
    <location>
        <begin position="77"/>
        <end position="122"/>
    </location>
</feature>
<keyword evidence="1" id="KW-0479">Metal-binding</keyword>
<dbReference type="HOGENOM" id="CLU_031811_0_1_1"/>
<dbReference type="eggNOG" id="ENOG502S3N6">
    <property type="taxonomic scope" value="Eukaryota"/>
</dbReference>
<dbReference type="InterPro" id="IPR057683">
    <property type="entry name" value="DUF7923"/>
</dbReference>
<dbReference type="AlphaFoldDB" id="E9EBI7"/>
<feature type="region of interest" description="Disordered" evidence="3">
    <location>
        <begin position="332"/>
        <end position="418"/>
    </location>
</feature>
<dbReference type="OMA" id="HCHQIFL"/>
<dbReference type="InterPro" id="IPR000571">
    <property type="entry name" value="Znf_CCCH"/>
</dbReference>
<name>E9EBI7_METAQ</name>
<organism evidence="6">
    <name type="scientific">Metarhizium acridum (strain CQMa 102)</name>
    <dbReference type="NCBI Taxonomy" id="655827"/>
    <lineage>
        <taxon>Eukaryota</taxon>
        <taxon>Fungi</taxon>
        <taxon>Dikarya</taxon>
        <taxon>Ascomycota</taxon>
        <taxon>Pezizomycotina</taxon>
        <taxon>Sordariomycetes</taxon>
        <taxon>Hypocreomycetidae</taxon>
        <taxon>Hypocreales</taxon>
        <taxon>Clavicipitaceae</taxon>
        <taxon>Metarhizium</taxon>
    </lineage>
</organism>
<evidence type="ECO:0000256" key="3">
    <source>
        <dbReference type="SAM" id="MobiDB-lite"/>
    </source>
</evidence>
<sequence length="538" mass="60152">MSALKSQDRNHHAPYYDSSDKMSAGSNLVDFFQRFQVIQQHRDSSDLLIRVGRMPFCEVLGWDSHANAPWQDILVYCDKLETALRFQNQQLVDELKECKRDKRDLQTQLKNSEARNDWVTKEIEQIRNHNAYILVMIDGDGLLFRDQWIKQGVEGGRKAARALRDAITAQCGEHADVEIITKVVANFGGLAKFLGRDLSDLKDFASGFTQGEATFDFIDAGHNKDCVSSKIRSKCCAFSQTKDKVSKSQNQLLTRFADNIQFHLENYNCRHILLGISHDASYAPLLDKIAQNDFSRHRMTIIEGVPTVPELVATTIPSMDLGRDLFRNDKWPDRNTSSAWQPGSWAAGPRTASPATSIGSASTPGRSSLSYANAASSNSSPPPQISLPIVPKPVASRAPKAQYQQIPPQQPDWNPGHRGLDEPIIVSVSAMESIKKRKESDKLCNNHFLRGPCTKGDSCFFVHDYKPSSEEINAIAVLARQNPCTNGQDCESDECIYGHHCPSIRDNVCIHPFCKFPEDAHPPGTKFKNPSIKANQIR</sequence>
<feature type="zinc finger region" description="C3H1-type" evidence="1">
    <location>
        <begin position="438"/>
        <end position="466"/>
    </location>
</feature>
<evidence type="ECO:0000313" key="6">
    <source>
        <dbReference type="Proteomes" id="UP000002499"/>
    </source>
</evidence>
<feature type="compositionally biased region" description="Low complexity" evidence="3">
    <location>
        <begin position="367"/>
        <end position="379"/>
    </location>
</feature>
<feature type="domain" description="C3H1-type" evidence="4">
    <location>
        <begin position="438"/>
        <end position="466"/>
    </location>
</feature>
<reference evidence="5 6" key="1">
    <citation type="journal article" date="2011" name="PLoS Genet.">
        <title>Genome sequencing and comparative transcriptomics of the model entomopathogenic fungi Metarhizium anisopliae and M. acridum.</title>
        <authorList>
            <person name="Gao Q."/>
            <person name="Jin K."/>
            <person name="Ying S.H."/>
            <person name="Zhang Y."/>
            <person name="Xiao G."/>
            <person name="Shang Y."/>
            <person name="Duan Z."/>
            <person name="Hu X."/>
            <person name="Xie X.Q."/>
            <person name="Zhou G."/>
            <person name="Peng G."/>
            <person name="Luo Z."/>
            <person name="Huang W."/>
            <person name="Wang B."/>
            <person name="Fang W."/>
            <person name="Wang S."/>
            <person name="Zhong Y."/>
            <person name="Ma L.J."/>
            <person name="St Leger R.J."/>
            <person name="Zhao G.P."/>
            <person name="Pei Y."/>
            <person name="Feng M.G."/>
            <person name="Xia Y."/>
            <person name="Wang C."/>
        </authorList>
    </citation>
    <scope>NUCLEOTIDE SEQUENCE [LARGE SCALE GENOMIC DNA]</scope>
    <source>
        <strain evidence="5 6">CQMa 102</strain>
    </source>
</reference>
<evidence type="ECO:0000256" key="2">
    <source>
        <dbReference type="SAM" id="Coils"/>
    </source>
</evidence>
<dbReference type="Pfam" id="PF25543">
    <property type="entry name" value="zf-CCCH_tandem"/>
    <property type="match status" value="1"/>
</dbReference>
<dbReference type="GO" id="GO:0008270">
    <property type="term" value="F:zinc ion binding"/>
    <property type="evidence" value="ECO:0007669"/>
    <property type="project" value="UniProtKB-KW"/>
</dbReference>
<evidence type="ECO:0000256" key="1">
    <source>
        <dbReference type="PROSITE-ProRule" id="PRU00723"/>
    </source>
</evidence>
<dbReference type="InterPro" id="IPR057654">
    <property type="entry name" value="Znf-CCCH_tandem"/>
</dbReference>
<dbReference type="PANTHER" id="PTHR37543:SF1">
    <property type="entry name" value="CCCH ZINC FINGER DNA BINDING PROTEIN (AFU_ORTHOLOGUE AFUA_5G12760)"/>
    <property type="match status" value="1"/>
</dbReference>
<proteinExistence type="predicted"/>
<gene>
    <name evidence="5" type="ORF">MAC_07235</name>
</gene>
<accession>E9EBI7</accession>
<dbReference type="Proteomes" id="UP000002499">
    <property type="component" value="Unassembled WGS sequence"/>
</dbReference>
<dbReference type="OrthoDB" id="3512845at2759"/>
<dbReference type="Pfam" id="PF25542">
    <property type="entry name" value="zf-CCCH_12"/>
    <property type="match status" value="1"/>
</dbReference>
<keyword evidence="1" id="KW-0862">Zinc</keyword>
<dbReference type="Pfam" id="PF25540">
    <property type="entry name" value="DUF7923"/>
    <property type="match status" value="2"/>
</dbReference>
<dbReference type="STRING" id="655827.E9EBI7"/>
<keyword evidence="6" id="KW-1185">Reference proteome</keyword>
<dbReference type="EMBL" id="GL698540">
    <property type="protein sequence ID" value="EFY86734.1"/>
    <property type="molecule type" value="Genomic_DNA"/>
</dbReference>
<protein>
    <submittedName>
        <fullName evidence="5">Zinc finger protein</fullName>
    </submittedName>
</protein>
<keyword evidence="2" id="KW-0175">Coiled coil</keyword>
<evidence type="ECO:0000313" key="5">
    <source>
        <dbReference type="EMBL" id="EFY86734.1"/>
    </source>
</evidence>
<evidence type="ECO:0000259" key="4">
    <source>
        <dbReference type="PROSITE" id="PS50103"/>
    </source>
</evidence>